<comment type="caution">
    <text evidence="1">The sequence shown here is derived from an EMBL/GenBank/DDBJ whole genome shotgun (WGS) entry which is preliminary data.</text>
</comment>
<proteinExistence type="predicted"/>
<evidence type="ECO:0000313" key="2">
    <source>
        <dbReference type="Proteomes" id="UP000732380"/>
    </source>
</evidence>
<gene>
    <name evidence="1" type="ORF">E4U13_006609</name>
</gene>
<dbReference type="AlphaFoldDB" id="A0A9P7Q7D6"/>
<organism evidence="1 2">
    <name type="scientific">Claviceps humidiphila</name>
    <dbReference type="NCBI Taxonomy" id="1294629"/>
    <lineage>
        <taxon>Eukaryota</taxon>
        <taxon>Fungi</taxon>
        <taxon>Dikarya</taxon>
        <taxon>Ascomycota</taxon>
        <taxon>Pezizomycotina</taxon>
        <taxon>Sordariomycetes</taxon>
        <taxon>Hypocreomycetidae</taxon>
        <taxon>Hypocreales</taxon>
        <taxon>Clavicipitaceae</taxon>
        <taxon>Claviceps</taxon>
    </lineage>
</organism>
<accession>A0A9P7Q7D6</accession>
<keyword evidence="2" id="KW-1185">Reference proteome</keyword>
<evidence type="ECO:0000313" key="1">
    <source>
        <dbReference type="EMBL" id="KAG6120403.1"/>
    </source>
</evidence>
<dbReference type="Proteomes" id="UP000732380">
    <property type="component" value="Unassembled WGS sequence"/>
</dbReference>
<protein>
    <submittedName>
        <fullName evidence="1">Uncharacterized protein</fullName>
    </submittedName>
</protein>
<reference evidence="1 2" key="1">
    <citation type="journal article" date="2020" name="bioRxiv">
        <title>Whole genome comparisons of ergot fungi reveals the divergence and evolution of species within the genus Claviceps are the result of varying mechanisms driving genome evolution and host range expansion.</title>
        <authorList>
            <person name="Wyka S.A."/>
            <person name="Mondo S.J."/>
            <person name="Liu M."/>
            <person name="Dettman J."/>
            <person name="Nalam V."/>
            <person name="Broders K.D."/>
        </authorList>
    </citation>
    <scope>NUCLEOTIDE SEQUENCE [LARGE SCALE GENOMIC DNA]</scope>
    <source>
        <strain evidence="1 2">LM576</strain>
    </source>
</reference>
<sequence length="115" mass="12311">MRDVLDQRAQADGTVGIGSAPVSGRRGVRTQKAHHCNALNHLSNYQLTGPLVHPSMQGADAEALQSAIRPPSVFHVPLHLAQAQLSLQMRLVQHSRLQPVLQPAAQSNDSADEAA</sequence>
<dbReference type="EMBL" id="SRQM01000059">
    <property type="protein sequence ID" value="KAG6120403.1"/>
    <property type="molecule type" value="Genomic_DNA"/>
</dbReference>
<name>A0A9P7Q7D6_9HYPO</name>